<evidence type="ECO:0000313" key="3">
    <source>
        <dbReference type="EMBL" id="BBI20291.1"/>
    </source>
</evidence>
<dbReference type="InterPro" id="IPR010753">
    <property type="entry name" value="DUF1330"/>
</dbReference>
<dbReference type="Proteomes" id="UP000290057">
    <property type="component" value="Chromosome"/>
</dbReference>
<feature type="signal peptide" evidence="1">
    <location>
        <begin position="1"/>
        <end position="26"/>
    </location>
</feature>
<dbReference type="Gene3D" id="3.30.70.100">
    <property type="match status" value="1"/>
</dbReference>
<dbReference type="PANTHER" id="PTHR41521:SF4">
    <property type="entry name" value="BLR0684 PROTEIN"/>
    <property type="match status" value="1"/>
</dbReference>
<dbReference type="AlphaFoldDB" id="A0A3T1CH33"/>
<dbReference type="EMBL" id="AP019389">
    <property type="protein sequence ID" value="BBI20291.1"/>
    <property type="molecule type" value="Genomic_DNA"/>
</dbReference>
<dbReference type="RefSeq" id="WP_130586208.1">
    <property type="nucleotide sequence ID" value="NZ_AP019389.1"/>
</dbReference>
<sequence length="128" mass="13891">MRPAGIVQAALALILAATAIGSTAFARPAGPEPARKAYVLSEIAPHDRDAYRDYLQNVLPIIERHGGRIAVSPFVPAKAVEGRALEGNLAIIEFPSPEARDAFWNAPGYRPWKTLRQANATSRIIHIN</sequence>
<evidence type="ECO:0000256" key="1">
    <source>
        <dbReference type="SAM" id="SignalP"/>
    </source>
</evidence>
<protein>
    <recommendedName>
        <fullName evidence="2">DUF1330 domain-containing protein</fullName>
    </recommendedName>
</protein>
<feature type="chain" id="PRO_5019433290" description="DUF1330 domain-containing protein" evidence="1">
    <location>
        <begin position="27"/>
        <end position="128"/>
    </location>
</feature>
<reference evidence="3 4" key="1">
    <citation type="submission" date="2019-01" db="EMBL/GenBank/DDBJ databases">
        <title>Complete genome sequence of Erythrobacter flavus KJ5.</title>
        <authorList>
            <person name="Kanesaki Y."/>
            <person name="Brotosudarmo T."/>
            <person name="Moriuchi R."/>
            <person name="Awai K."/>
        </authorList>
    </citation>
    <scope>NUCLEOTIDE SEQUENCE [LARGE SCALE GENOMIC DNA]</scope>
    <source>
        <strain evidence="3 4">KJ5</strain>
    </source>
</reference>
<dbReference type="Pfam" id="PF07045">
    <property type="entry name" value="DUF1330"/>
    <property type="match status" value="1"/>
</dbReference>
<organism evidence="3 4">
    <name type="scientific">Qipengyuania flava</name>
    <dbReference type="NCBI Taxonomy" id="192812"/>
    <lineage>
        <taxon>Bacteria</taxon>
        <taxon>Pseudomonadati</taxon>
        <taxon>Pseudomonadota</taxon>
        <taxon>Alphaproteobacteria</taxon>
        <taxon>Sphingomonadales</taxon>
        <taxon>Erythrobacteraceae</taxon>
        <taxon>Qipengyuania</taxon>
    </lineage>
</organism>
<dbReference type="PANTHER" id="PTHR41521">
    <property type="match status" value="1"/>
</dbReference>
<evidence type="ECO:0000259" key="2">
    <source>
        <dbReference type="Pfam" id="PF07045"/>
    </source>
</evidence>
<proteinExistence type="predicted"/>
<dbReference type="SUPFAM" id="SSF54909">
    <property type="entry name" value="Dimeric alpha+beta barrel"/>
    <property type="match status" value="1"/>
</dbReference>
<keyword evidence="1" id="KW-0732">Signal</keyword>
<evidence type="ECO:0000313" key="4">
    <source>
        <dbReference type="Proteomes" id="UP000290057"/>
    </source>
</evidence>
<feature type="domain" description="DUF1330" evidence="2">
    <location>
        <begin position="36"/>
        <end position="126"/>
    </location>
</feature>
<keyword evidence="4" id="KW-1185">Reference proteome</keyword>
<dbReference type="InterPro" id="IPR011008">
    <property type="entry name" value="Dimeric_a/b-barrel"/>
</dbReference>
<name>A0A3T1CH33_9SPHN</name>
<gene>
    <name evidence="3" type="ORF">EKJ_11380</name>
</gene>
<accession>A0A3T1CH33</accession>